<dbReference type="GO" id="GO:0006817">
    <property type="term" value="P:phosphate ion transport"/>
    <property type="evidence" value="ECO:0007669"/>
    <property type="project" value="UniProtKB-UniRule"/>
</dbReference>
<evidence type="ECO:0000256" key="1">
    <source>
        <dbReference type="ARBA" id="ARBA00002841"/>
    </source>
</evidence>
<evidence type="ECO:0000256" key="6">
    <source>
        <dbReference type="ARBA" id="ARBA00022592"/>
    </source>
</evidence>
<evidence type="ECO:0000256" key="10">
    <source>
        <dbReference type="RuleBase" id="RU367119"/>
    </source>
</evidence>
<accession>A0A0M2NJK8</accession>
<feature type="chain" id="PRO_5039742471" description="Phosphate-binding protein" evidence="10">
    <location>
        <begin position="18"/>
        <end position="300"/>
    </location>
</feature>
<dbReference type="STRING" id="270498.CHK_1911"/>
<dbReference type="SUPFAM" id="SSF53850">
    <property type="entry name" value="Periplasmic binding protein-like II"/>
    <property type="match status" value="1"/>
</dbReference>
<dbReference type="InterPro" id="IPR011862">
    <property type="entry name" value="Phos-bd"/>
</dbReference>
<protein>
    <recommendedName>
        <fullName evidence="10">Phosphate-binding protein</fullName>
    </recommendedName>
</protein>
<proteinExistence type="inferred from homology"/>
<evidence type="ECO:0000256" key="7">
    <source>
        <dbReference type="ARBA" id="ARBA00022729"/>
    </source>
</evidence>
<comment type="subcellular location">
    <subcellularLocation>
        <location evidence="2 10">Cell membrane</location>
        <topology evidence="2 10">Lipid-anchor</topology>
    </subcellularLocation>
</comment>
<feature type="domain" description="PBP" evidence="12">
    <location>
        <begin position="54"/>
        <end position="286"/>
    </location>
</feature>
<comment type="function">
    <text evidence="10">Involved in the system for phosphate transport across the cytoplasmic membrane.</text>
</comment>
<evidence type="ECO:0000256" key="2">
    <source>
        <dbReference type="ARBA" id="ARBA00004193"/>
    </source>
</evidence>
<dbReference type="InterPro" id="IPR050811">
    <property type="entry name" value="Phosphate_ABC_transporter"/>
</dbReference>
<keyword evidence="5 10" id="KW-0813">Transport</keyword>
<feature type="compositionally biased region" description="Low complexity" evidence="11">
    <location>
        <begin position="26"/>
        <end position="56"/>
    </location>
</feature>
<keyword evidence="8 10" id="KW-0564">Palmitate</keyword>
<evidence type="ECO:0000256" key="3">
    <source>
        <dbReference type="ARBA" id="ARBA00008725"/>
    </source>
</evidence>
<organism evidence="13 14">
    <name type="scientific">Christensenella hongkongensis</name>
    <dbReference type="NCBI Taxonomy" id="270498"/>
    <lineage>
        <taxon>Bacteria</taxon>
        <taxon>Bacillati</taxon>
        <taxon>Bacillota</taxon>
        <taxon>Clostridia</taxon>
        <taxon>Christensenellales</taxon>
        <taxon>Christensenellaceae</taxon>
        <taxon>Christensenella</taxon>
    </lineage>
</organism>
<dbReference type="InterPro" id="IPR024370">
    <property type="entry name" value="PBP_domain"/>
</dbReference>
<feature type="signal peptide" evidence="10">
    <location>
        <begin position="1"/>
        <end position="17"/>
    </location>
</feature>
<dbReference type="Proteomes" id="UP000034076">
    <property type="component" value="Unassembled WGS sequence"/>
</dbReference>
<evidence type="ECO:0000256" key="8">
    <source>
        <dbReference type="ARBA" id="ARBA00023139"/>
    </source>
</evidence>
<dbReference type="PANTHER" id="PTHR30570">
    <property type="entry name" value="PERIPLASMIC PHOSPHATE BINDING COMPONENT OF PHOSPHATE ABC TRANSPORTER"/>
    <property type="match status" value="1"/>
</dbReference>
<keyword evidence="10" id="KW-1003">Cell membrane</keyword>
<keyword evidence="7 10" id="KW-0732">Signal</keyword>
<dbReference type="PANTHER" id="PTHR30570:SF1">
    <property type="entry name" value="PHOSPHATE-BINDING PROTEIN PSTS"/>
    <property type="match status" value="1"/>
</dbReference>
<dbReference type="OrthoDB" id="9790048at2"/>
<evidence type="ECO:0000259" key="12">
    <source>
        <dbReference type="Pfam" id="PF12849"/>
    </source>
</evidence>
<keyword evidence="6 10" id="KW-0592">Phosphate transport</keyword>
<name>A0A0M2NJK8_9FIRM</name>
<evidence type="ECO:0000313" key="13">
    <source>
        <dbReference type="EMBL" id="KKI50617.1"/>
    </source>
</evidence>
<keyword evidence="9 10" id="KW-0449">Lipoprotein</keyword>
<evidence type="ECO:0000256" key="4">
    <source>
        <dbReference type="ARBA" id="ARBA00011529"/>
    </source>
</evidence>
<evidence type="ECO:0000256" key="11">
    <source>
        <dbReference type="SAM" id="MobiDB-lite"/>
    </source>
</evidence>
<feature type="region of interest" description="Disordered" evidence="11">
    <location>
        <begin position="26"/>
        <end position="65"/>
    </location>
</feature>
<comment type="function">
    <text evidence="1">Part of the ABC transporter complex PstSACB involved in phosphate import.</text>
</comment>
<comment type="caution">
    <text evidence="13">The sequence shown here is derived from an EMBL/GenBank/DDBJ whole genome shotgun (WGS) entry which is preliminary data.</text>
</comment>
<dbReference type="GO" id="GO:0042301">
    <property type="term" value="F:phosphate ion binding"/>
    <property type="evidence" value="ECO:0007669"/>
    <property type="project" value="UniProtKB-UniRule"/>
</dbReference>
<reference evidence="13 14" key="1">
    <citation type="submission" date="2015-04" db="EMBL/GenBank/DDBJ databases">
        <title>Draft genome sequence of bacteremic isolate Catabacter hongkongensis type strain HKU16T.</title>
        <authorList>
            <person name="Lau S.K."/>
            <person name="Teng J.L."/>
            <person name="Huang Y."/>
            <person name="Curreem S.O."/>
            <person name="Tsui S.K."/>
            <person name="Woo P.C."/>
        </authorList>
    </citation>
    <scope>NUCLEOTIDE SEQUENCE [LARGE SCALE GENOMIC DNA]</scope>
    <source>
        <strain evidence="13 14">HKU16</strain>
    </source>
</reference>
<dbReference type="PATRIC" id="fig|270498.16.peg.1599"/>
<dbReference type="AlphaFoldDB" id="A0A0M2NJK8"/>
<dbReference type="Gene3D" id="3.40.190.10">
    <property type="entry name" value="Periplasmic binding protein-like II"/>
    <property type="match status" value="2"/>
</dbReference>
<sequence>MKKIVMVTALVLCMVFAAVGCGGNPAAQEPSQAASESASAPASASASESAESSAPADTAISGKVSMSGSTSMETIANALREAFMAKYPDVTVDVQLGGSSVGVQDAQSGKSDIGNVSRELKEDETGLTENKIAIDGIAVVVNPANKVTQITSEDLAKVYTGEIKNWKDLGGDDQPIVVIGREASSGTRGAFEELLKVEDKCQYAQELNETGAVKTAVSATPAAIGYVSLEALDDTVVALNVDGAPATEEAIKAGEYPLSRPFLMVTAEGELRPEVQAFIDFVLGAEGQKVVADNKLITIS</sequence>
<keyword evidence="14" id="KW-1185">Reference proteome</keyword>
<keyword evidence="10" id="KW-0472">Membrane</keyword>
<evidence type="ECO:0000256" key="5">
    <source>
        <dbReference type="ARBA" id="ARBA00022448"/>
    </source>
</evidence>
<dbReference type="Pfam" id="PF12849">
    <property type="entry name" value="PBP_like_2"/>
    <property type="match status" value="1"/>
</dbReference>
<dbReference type="PROSITE" id="PS51257">
    <property type="entry name" value="PROKAR_LIPOPROTEIN"/>
    <property type="match status" value="1"/>
</dbReference>
<dbReference type="EMBL" id="LAYJ01000103">
    <property type="protein sequence ID" value="KKI50617.1"/>
    <property type="molecule type" value="Genomic_DNA"/>
</dbReference>
<comment type="subunit">
    <text evidence="4 10">The complex is composed of two ATP-binding proteins (PstB), two transmembrane proteins (PstC and PstA) and a solute-binding protein (PstS).</text>
</comment>
<dbReference type="NCBIfam" id="TIGR02136">
    <property type="entry name" value="ptsS_2"/>
    <property type="match status" value="1"/>
</dbReference>
<dbReference type="GO" id="GO:0005886">
    <property type="term" value="C:plasma membrane"/>
    <property type="evidence" value="ECO:0007669"/>
    <property type="project" value="UniProtKB-SubCell"/>
</dbReference>
<evidence type="ECO:0000313" key="14">
    <source>
        <dbReference type="Proteomes" id="UP000034076"/>
    </source>
</evidence>
<dbReference type="CDD" id="cd13653">
    <property type="entry name" value="PBP2_phosphate_like_1"/>
    <property type="match status" value="1"/>
</dbReference>
<dbReference type="RefSeq" id="WP_046443762.1">
    <property type="nucleotide sequence ID" value="NZ_CAUERS010000203.1"/>
</dbReference>
<gene>
    <name evidence="13" type="ORF">CHK_1911</name>
</gene>
<evidence type="ECO:0000256" key="9">
    <source>
        <dbReference type="ARBA" id="ARBA00023288"/>
    </source>
</evidence>
<comment type="similarity">
    <text evidence="3 10">Belongs to the PstS family.</text>
</comment>